<dbReference type="GO" id="GO:0015627">
    <property type="term" value="C:type II protein secretion system complex"/>
    <property type="evidence" value="ECO:0007669"/>
    <property type="project" value="InterPro"/>
</dbReference>
<evidence type="ECO:0000256" key="5">
    <source>
        <dbReference type="ARBA" id="ARBA00022519"/>
    </source>
</evidence>
<dbReference type="SUPFAM" id="SSF54523">
    <property type="entry name" value="Pili subunits"/>
    <property type="match status" value="1"/>
</dbReference>
<evidence type="ECO:0000256" key="7">
    <source>
        <dbReference type="ARBA" id="ARBA00022989"/>
    </source>
</evidence>
<accession>A0A1W1I219</accession>
<dbReference type="Proteomes" id="UP000192042">
    <property type="component" value="Chromosome I"/>
</dbReference>
<feature type="transmembrane region" description="Helical" evidence="11">
    <location>
        <begin position="20"/>
        <end position="39"/>
    </location>
</feature>
<evidence type="ECO:0000313" key="14">
    <source>
        <dbReference type="Proteomes" id="UP000192042"/>
    </source>
</evidence>
<dbReference type="NCBIfam" id="TIGR02532">
    <property type="entry name" value="IV_pilin_GFxxxE"/>
    <property type="match status" value="1"/>
</dbReference>
<dbReference type="GO" id="GO:0015628">
    <property type="term" value="P:protein secretion by the type II secretion system"/>
    <property type="evidence" value="ECO:0007669"/>
    <property type="project" value="InterPro"/>
</dbReference>
<dbReference type="Gene3D" id="3.30.700.10">
    <property type="entry name" value="Glycoprotein, Type 4 Pilin"/>
    <property type="match status" value="1"/>
</dbReference>
<evidence type="ECO:0000259" key="12">
    <source>
        <dbReference type="Pfam" id="PF12019"/>
    </source>
</evidence>
<dbReference type="AlphaFoldDB" id="A0A1W1I219"/>
<dbReference type="Pfam" id="PF07963">
    <property type="entry name" value="N_methyl"/>
    <property type="match status" value="1"/>
</dbReference>
<evidence type="ECO:0000256" key="6">
    <source>
        <dbReference type="ARBA" id="ARBA00022692"/>
    </source>
</evidence>
<keyword evidence="4" id="KW-0488">Methylation</keyword>
<keyword evidence="5" id="KW-0997">Cell inner membrane</keyword>
<comment type="similarity">
    <text evidence="9">Belongs to the GSP H family.</text>
</comment>
<gene>
    <name evidence="13" type="ORF">NSJP_0737</name>
</gene>
<evidence type="ECO:0000256" key="2">
    <source>
        <dbReference type="ARBA" id="ARBA00021549"/>
    </source>
</evidence>
<organism evidence="13 14">
    <name type="scientific">Nitrospira japonica</name>
    <dbReference type="NCBI Taxonomy" id="1325564"/>
    <lineage>
        <taxon>Bacteria</taxon>
        <taxon>Pseudomonadati</taxon>
        <taxon>Nitrospirota</taxon>
        <taxon>Nitrospiria</taxon>
        <taxon>Nitrospirales</taxon>
        <taxon>Nitrospiraceae</taxon>
        <taxon>Nitrospira</taxon>
    </lineage>
</organism>
<dbReference type="GO" id="GO:0005886">
    <property type="term" value="C:plasma membrane"/>
    <property type="evidence" value="ECO:0007669"/>
    <property type="project" value="UniProtKB-SubCell"/>
</dbReference>
<dbReference type="InterPro" id="IPR012902">
    <property type="entry name" value="N_methyl_site"/>
</dbReference>
<keyword evidence="8 11" id="KW-0472">Membrane</keyword>
<evidence type="ECO:0000313" key="13">
    <source>
        <dbReference type="EMBL" id="SLM46909.1"/>
    </source>
</evidence>
<dbReference type="InterPro" id="IPR045584">
    <property type="entry name" value="Pilin-like"/>
</dbReference>
<dbReference type="Pfam" id="PF12019">
    <property type="entry name" value="GspH"/>
    <property type="match status" value="1"/>
</dbReference>
<evidence type="ECO:0000256" key="8">
    <source>
        <dbReference type="ARBA" id="ARBA00023136"/>
    </source>
</evidence>
<evidence type="ECO:0000256" key="10">
    <source>
        <dbReference type="ARBA" id="ARBA00030775"/>
    </source>
</evidence>
<dbReference type="InterPro" id="IPR022346">
    <property type="entry name" value="T2SS_GspH"/>
</dbReference>
<keyword evidence="14" id="KW-1185">Reference proteome</keyword>
<feature type="domain" description="General secretion pathway GspH" evidence="12">
    <location>
        <begin position="52"/>
        <end position="148"/>
    </location>
</feature>
<dbReference type="EMBL" id="LT828648">
    <property type="protein sequence ID" value="SLM46909.1"/>
    <property type="molecule type" value="Genomic_DNA"/>
</dbReference>
<evidence type="ECO:0000256" key="4">
    <source>
        <dbReference type="ARBA" id="ARBA00022481"/>
    </source>
</evidence>
<comment type="subcellular location">
    <subcellularLocation>
        <location evidence="1">Cell inner membrane</location>
        <topology evidence="1">Single-pass membrane protein</topology>
    </subcellularLocation>
</comment>
<keyword evidence="3" id="KW-1003">Cell membrane</keyword>
<dbReference type="OrthoDB" id="9800402at2"/>
<dbReference type="RefSeq" id="WP_155969841.1">
    <property type="nucleotide sequence ID" value="NZ_LT828648.1"/>
</dbReference>
<protein>
    <recommendedName>
        <fullName evidence="2">Type II secretion system protein H</fullName>
    </recommendedName>
    <alternativeName>
        <fullName evidence="10">General secretion pathway protein H</fullName>
    </alternativeName>
</protein>
<proteinExistence type="inferred from homology"/>
<sequence>MPSVHVLRPNAQERGASLTEVLMVMVILALVAALAGPSYKAAIARAQARSVAAEIASGLRLTRQLAMSRRERLLVQFDQARRALTFMRADSGDVLDEYQYADKGVMLDVPSAGPNVLFYPSGRSATATTIAIVDHMGRRITLTVSITGRVSLS</sequence>
<dbReference type="STRING" id="1325564.NSJP_0737"/>
<evidence type="ECO:0000256" key="3">
    <source>
        <dbReference type="ARBA" id="ARBA00022475"/>
    </source>
</evidence>
<evidence type="ECO:0000256" key="9">
    <source>
        <dbReference type="ARBA" id="ARBA00025772"/>
    </source>
</evidence>
<keyword evidence="6 11" id="KW-0812">Transmembrane</keyword>
<evidence type="ECO:0000256" key="11">
    <source>
        <dbReference type="SAM" id="Phobius"/>
    </source>
</evidence>
<keyword evidence="7 11" id="KW-1133">Transmembrane helix</keyword>
<evidence type="ECO:0000256" key="1">
    <source>
        <dbReference type="ARBA" id="ARBA00004377"/>
    </source>
</evidence>
<dbReference type="KEGG" id="nja:NSJP_0737"/>
<name>A0A1W1I219_9BACT</name>
<reference evidence="13 14" key="1">
    <citation type="submission" date="2017-03" db="EMBL/GenBank/DDBJ databases">
        <authorList>
            <person name="Afonso C.L."/>
            <person name="Miller P.J."/>
            <person name="Scott M.A."/>
            <person name="Spackman E."/>
            <person name="Goraichik I."/>
            <person name="Dimitrov K.M."/>
            <person name="Suarez D.L."/>
            <person name="Swayne D.E."/>
        </authorList>
    </citation>
    <scope>NUCLEOTIDE SEQUENCE [LARGE SCALE GENOMIC DNA]</scope>
    <source>
        <strain evidence="13">Genome sequencing of Nitrospira japonica strain NJ11</strain>
    </source>
</reference>